<keyword evidence="3" id="KW-1185">Reference proteome</keyword>
<dbReference type="Proteomes" id="UP000325433">
    <property type="component" value="Unassembled WGS sequence"/>
</dbReference>
<dbReference type="EMBL" id="ML738394">
    <property type="protein sequence ID" value="KAE8307934.1"/>
    <property type="molecule type" value="Genomic_DNA"/>
</dbReference>
<sequence length="90" mass="9925">MATPGYYYRRHVLGRLSSSKPGLGRIALRGERSGGWLAVQSCLKYPKARIKCVITSSTSLDSQIPYHTIPGPKRIMGQPPIPARQAEMTI</sequence>
<reference evidence="3" key="1">
    <citation type="submission" date="2019-04" db="EMBL/GenBank/DDBJ databases">
        <title>Friends and foes A comparative genomics studyof 23 Aspergillus species from section Flavi.</title>
        <authorList>
            <consortium name="DOE Joint Genome Institute"/>
            <person name="Kjaerbolling I."/>
            <person name="Vesth T."/>
            <person name="Frisvad J.C."/>
            <person name="Nybo J.L."/>
            <person name="Theobald S."/>
            <person name="Kildgaard S."/>
            <person name="Isbrandt T."/>
            <person name="Kuo A."/>
            <person name="Sato A."/>
            <person name="Lyhne E.K."/>
            <person name="Kogle M.E."/>
            <person name="Wiebenga A."/>
            <person name="Kun R.S."/>
            <person name="Lubbers R.J."/>
            <person name="Makela M.R."/>
            <person name="Barry K."/>
            <person name="Chovatia M."/>
            <person name="Clum A."/>
            <person name="Daum C."/>
            <person name="Haridas S."/>
            <person name="He G."/>
            <person name="LaButti K."/>
            <person name="Lipzen A."/>
            <person name="Mondo S."/>
            <person name="Riley R."/>
            <person name="Salamov A."/>
            <person name="Simmons B.A."/>
            <person name="Magnuson J.K."/>
            <person name="Henrissat B."/>
            <person name="Mortensen U.H."/>
            <person name="Larsen T.O."/>
            <person name="Devries R.P."/>
            <person name="Grigoriev I.V."/>
            <person name="Machida M."/>
            <person name="Baker S.E."/>
            <person name="Andersen M.R."/>
        </authorList>
    </citation>
    <scope>NUCLEOTIDE SEQUENCE [LARGE SCALE GENOMIC DNA]</scope>
    <source>
        <strain evidence="3">CBS 130015</strain>
    </source>
</reference>
<accession>A0A5N6VHE3</accession>
<protein>
    <submittedName>
        <fullName evidence="2">Uncharacterized protein</fullName>
    </submittedName>
</protein>
<dbReference type="AlphaFoldDB" id="A0A5N6VHE3"/>
<evidence type="ECO:0000313" key="2">
    <source>
        <dbReference type="EMBL" id="KAE8307934.1"/>
    </source>
</evidence>
<dbReference type="InterPro" id="IPR029058">
    <property type="entry name" value="AB_hydrolase_fold"/>
</dbReference>
<organism evidence="2 3">
    <name type="scientific">Aspergillus transmontanensis</name>
    <dbReference type="NCBI Taxonomy" id="1034304"/>
    <lineage>
        <taxon>Eukaryota</taxon>
        <taxon>Fungi</taxon>
        <taxon>Dikarya</taxon>
        <taxon>Ascomycota</taxon>
        <taxon>Pezizomycotina</taxon>
        <taxon>Eurotiomycetes</taxon>
        <taxon>Eurotiomycetidae</taxon>
        <taxon>Eurotiales</taxon>
        <taxon>Aspergillaceae</taxon>
        <taxon>Aspergillus</taxon>
        <taxon>Aspergillus subgen. Circumdati</taxon>
    </lineage>
</organism>
<feature type="region of interest" description="Disordered" evidence="1">
    <location>
        <begin position="69"/>
        <end position="90"/>
    </location>
</feature>
<evidence type="ECO:0000313" key="3">
    <source>
        <dbReference type="Proteomes" id="UP000325433"/>
    </source>
</evidence>
<evidence type="ECO:0000256" key="1">
    <source>
        <dbReference type="SAM" id="MobiDB-lite"/>
    </source>
</evidence>
<proteinExistence type="predicted"/>
<name>A0A5N6VHE3_9EURO</name>
<dbReference type="SUPFAM" id="SSF53474">
    <property type="entry name" value="alpha/beta-Hydrolases"/>
    <property type="match status" value="1"/>
</dbReference>
<gene>
    <name evidence="2" type="ORF">BDV41DRAFT_581891</name>
</gene>